<name>A0ABR8H2E1_9CYAN</name>
<protein>
    <submittedName>
        <fullName evidence="3">Uncharacterized protein</fullName>
    </submittedName>
</protein>
<gene>
    <name evidence="3" type="ORF">H6G81_34800</name>
</gene>
<sequence>MGMLARITGRGKTSGNTNDSSSLSSGGHAIDKNRVLSPTDPTVINPMNAGSWETVRTAPVNDTPRYFNKTEADSLKRLATQKAQEAKQAKRAYKSLKKLEASDAEVHTAHRGYIRGVAESELTKKRSDVKTARALHAQRPEYARLGIGLDRADNSAQRRIEELKAKVKDKY</sequence>
<comment type="caution">
    <text evidence="3">The sequence shown here is derived from an EMBL/GenBank/DDBJ whole genome shotgun (WGS) entry which is preliminary data.</text>
</comment>
<keyword evidence="1" id="KW-0175">Coiled coil</keyword>
<dbReference type="Proteomes" id="UP000660380">
    <property type="component" value="Unassembled WGS sequence"/>
</dbReference>
<dbReference type="EMBL" id="JACJTA010000166">
    <property type="protein sequence ID" value="MBD2609522.1"/>
    <property type="molecule type" value="Genomic_DNA"/>
</dbReference>
<evidence type="ECO:0000256" key="1">
    <source>
        <dbReference type="SAM" id="Coils"/>
    </source>
</evidence>
<proteinExistence type="predicted"/>
<dbReference type="RefSeq" id="WP_029636006.1">
    <property type="nucleotide sequence ID" value="NZ_JACJTA010000166.1"/>
</dbReference>
<evidence type="ECO:0000313" key="3">
    <source>
        <dbReference type="EMBL" id="MBD2609522.1"/>
    </source>
</evidence>
<feature type="compositionally biased region" description="Low complexity" evidence="2">
    <location>
        <begin position="13"/>
        <end position="27"/>
    </location>
</feature>
<evidence type="ECO:0000256" key="2">
    <source>
        <dbReference type="SAM" id="MobiDB-lite"/>
    </source>
</evidence>
<evidence type="ECO:0000313" key="4">
    <source>
        <dbReference type="Proteomes" id="UP000660380"/>
    </source>
</evidence>
<keyword evidence="4" id="KW-1185">Reference proteome</keyword>
<reference evidence="3 4" key="1">
    <citation type="journal article" date="2020" name="ISME J.">
        <title>Comparative genomics reveals insights into cyanobacterial evolution and habitat adaptation.</title>
        <authorList>
            <person name="Chen M.Y."/>
            <person name="Teng W.K."/>
            <person name="Zhao L."/>
            <person name="Hu C.X."/>
            <person name="Zhou Y.K."/>
            <person name="Han B.P."/>
            <person name="Song L.R."/>
            <person name="Shu W.S."/>
        </authorList>
    </citation>
    <scope>NUCLEOTIDE SEQUENCE [LARGE SCALE GENOMIC DNA]</scope>
    <source>
        <strain evidence="3 4">FACHB-248</strain>
    </source>
</reference>
<feature type="region of interest" description="Disordered" evidence="2">
    <location>
        <begin position="1"/>
        <end position="50"/>
    </location>
</feature>
<feature type="coiled-coil region" evidence="1">
    <location>
        <begin position="72"/>
        <end position="99"/>
    </location>
</feature>
<organism evidence="3 4">
    <name type="scientific">Scytonema hofmannii FACHB-248</name>
    <dbReference type="NCBI Taxonomy" id="1842502"/>
    <lineage>
        <taxon>Bacteria</taxon>
        <taxon>Bacillati</taxon>
        <taxon>Cyanobacteriota</taxon>
        <taxon>Cyanophyceae</taxon>
        <taxon>Nostocales</taxon>
        <taxon>Scytonemataceae</taxon>
        <taxon>Scytonema</taxon>
    </lineage>
</organism>
<accession>A0ABR8H2E1</accession>